<dbReference type="RefSeq" id="WP_103703107.1">
    <property type="nucleotide sequence ID" value="NZ_PQGA01000002.1"/>
</dbReference>
<evidence type="ECO:0000256" key="1">
    <source>
        <dbReference type="SAM" id="Phobius"/>
    </source>
</evidence>
<evidence type="ECO:0000313" key="2">
    <source>
        <dbReference type="EMBL" id="POR54541.1"/>
    </source>
</evidence>
<protein>
    <submittedName>
        <fullName evidence="2">Uncharacterized protein</fullName>
    </submittedName>
</protein>
<name>A0A2S4MIP3_9BURK</name>
<keyword evidence="3" id="KW-1185">Reference proteome</keyword>
<feature type="transmembrane region" description="Helical" evidence="1">
    <location>
        <begin position="83"/>
        <end position="102"/>
    </location>
</feature>
<evidence type="ECO:0000313" key="3">
    <source>
        <dbReference type="Proteomes" id="UP000237381"/>
    </source>
</evidence>
<gene>
    <name evidence="2" type="ORF">B0G62_102149</name>
</gene>
<keyword evidence="1" id="KW-1133">Transmembrane helix</keyword>
<organism evidence="2 3">
    <name type="scientific">Paraburkholderia eburnea</name>
    <dbReference type="NCBI Taxonomy" id="1189126"/>
    <lineage>
        <taxon>Bacteria</taxon>
        <taxon>Pseudomonadati</taxon>
        <taxon>Pseudomonadota</taxon>
        <taxon>Betaproteobacteria</taxon>
        <taxon>Burkholderiales</taxon>
        <taxon>Burkholderiaceae</taxon>
        <taxon>Paraburkholderia</taxon>
    </lineage>
</organism>
<keyword evidence="1" id="KW-0812">Transmembrane</keyword>
<dbReference type="Proteomes" id="UP000237381">
    <property type="component" value="Unassembled WGS sequence"/>
</dbReference>
<dbReference type="EMBL" id="PQGA01000002">
    <property type="protein sequence ID" value="POR54541.1"/>
    <property type="molecule type" value="Genomic_DNA"/>
</dbReference>
<reference evidence="2 3" key="1">
    <citation type="submission" date="2018-01" db="EMBL/GenBank/DDBJ databases">
        <title>Genomic Encyclopedia of Type Strains, Phase III (KMG-III): the genomes of soil and plant-associated and newly described type strains.</title>
        <authorList>
            <person name="Whitman W."/>
        </authorList>
    </citation>
    <scope>NUCLEOTIDE SEQUENCE [LARGE SCALE GENOMIC DNA]</scope>
    <source>
        <strain evidence="2 3">JCM 18070</strain>
    </source>
</reference>
<comment type="caution">
    <text evidence="2">The sequence shown here is derived from an EMBL/GenBank/DDBJ whole genome shotgun (WGS) entry which is preliminary data.</text>
</comment>
<proteinExistence type="predicted"/>
<accession>A0A2S4MIP3</accession>
<sequence>MRGESAFGEIRSSAQPEKVFLQLDNVKVTSARFMVPGQTFAMSGITSVQHWRTPRKWLFGALLIFMGLPMLLTGVSISRAEGSAGPLTLGLILAGLGAYLLWRGRPQSQVRLQSASGEAKAFTSHDDALVRRIVAALSDAIVYRG</sequence>
<feature type="transmembrane region" description="Helical" evidence="1">
    <location>
        <begin position="57"/>
        <end position="77"/>
    </location>
</feature>
<dbReference type="AlphaFoldDB" id="A0A2S4MIP3"/>
<dbReference type="Pfam" id="PF19744">
    <property type="entry name" value="DUF6232"/>
    <property type="match status" value="1"/>
</dbReference>
<keyword evidence="1" id="KW-0472">Membrane</keyword>
<dbReference type="InterPro" id="IPR045629">
    <property type="entry name" value="DUF6232"/>
</dbReference>